<protein>
    <submittedName>
        <fullName evidence="1">Uncharacterized protein</fullName>
    </submittedName>
</protein>
<keyword evidence="2" id="KW-1185">Reference proteome</keyword>
<dbReference type="EMBL" id="BGZK01000097">
    <property type="protein sequence ID" value="GBP18441.1"/>
    <property type="molecule type" value="Genomic_DNA"/>
</dbReference>
<organism evidence="1 2">
    <name type="scientific">Eumeta variegata</name>
    <name type="common">Bagworm moth</name>
    <name type="synonym">Eumeta japonica</name>
    <dbReference type="NCBI Taxonomy" id="151549"/>
    <lineage>
        <taxon>Eukaryota</taxon>
        <taxon>Metazoa</taxon>
        <taxon>Ecdysozoa</taxon>
        <taxon>Arthropoda</taxon>
        <taxon>Hexapoda</taxon>
        <taxon>Insecta</taxon>
        <taxon>Pterygota</taxon>
        <taxon>Neoptera</taxon>
        <taxon>Endopterygota</taxon>
        <taxon>Lepidoptera</taxon>
        <taxon>Glossata</taxon>
        <taxon>Ditrysia</taxon>
        <taxon>Tineoidea</taxon>
        <taxon>Psychidae</taxon>
        <taxon>Oiketicinae</taxon>
        <taxon>Eumeta</taxon>
    </lineage>
</organism>
<reference evidence="1 2" key="1">
    <citation type="journal article" date="2019" name="Commun. Biol.">
        <title>The bagworm genome reveals a unique fibroin gene that provides high tensile strength.</title>
        <authorList>
            <person name="Kono N."/>
            <person name="Nakamura H."/>
            <person name="Ohtoshi R."/>
            <person name="Tomita M."/>
            <person name="Numata K."/>
            <person name="Arakawa K."/>
        </authorList>
    </citation>
    <scope>NUCLEOTIDE SEQUENCE [LARGE SCALE GENOMIC DNA]</scope>
</reference>
<sequence length="268" mass="31026">MCYNRCPGTVPDFDPGHVLNSNPGLKLGFDLSIILDFSSGSGSQLYSQFYFQFKHRYRLRGPTDYEFRRRGLLLFAEPYRNYEELKRLPISTVSYRCTSYYNERDLQMYVRIKETRLGRPSLPRPRPFVYQGRVAPGAASSYIGHKRASYQQNIRCGTMGERRNRTDRPPRPNSPDDCLLGMYGRSIRRAEASSLYLYFPYYLLFTGPSFVWDFSESFSEKDCAEAAGNCVKFIIQYISRSFIVGFENDPSLSLLYELSSVMVSRSIL</sequence>
<evidence type="ECO:0000313" key="1">
    <source>
        <dbReference type="EMBL" id="GBP18441.1"/>
    </source>
</evidence>
<comment type="caution">
    <text evidence="1">The sequence shown here is derived from an EMBL/GenBank/DDBJ whole genome shotgun (WGS) entry which is preliminary data.</text>
</comment>
<dbReference type="Proteomes" id="UP000299102">
    <property type="component" value="Unassembled WGS sequence"/>
</dbReference>
<accession>A0A4C1TWL4</accession>
<name>A0A4C1TWL4_EUMVA</name>
<gene>
    <name evidence="1" type="ORF">EVAR_93844_1</name>
</gene>
<evidence type="ECO:0000313" key="2">
    <source>
        <dbReference type="Proteomes" id="UP000299102"/>
    </source>
</evidence>
<proteinExistence type="predicted"/>
<dbReference type="AlphaFoldDB" id="A0A4C1TWL4"/>